<evidence type="ECO:0000313" key="2">
    <source>
        <dbReference type="Proteomes" id="UP000516437"/>
    </source>
</evidence>
<comment type="caution">
    <text evidence="1">The sequence shown here is derived from an EMBL/GenBank/DDBJ whole genome shotgun (WGS) entry which is preliminary data.</text>
</comment>
<organism evidence="1 2">
    <name type="scientific">Morella rubra</name>
    <name type="common">Chinese bayberry</name>
    <dbReference type="NCBI Taxonomy" id="262757"/>
    <lineage>
        <taxon>Eukaryota</taxon>
        <taxon>Viridiplantae</taxon>
        <taxon>Streptophyta</taxon>
        <taxon>Embryophyta</taxon>
        <taxon>Tracheophyta</taxon>
        <taxon>Spermatophyta</taxon>
        <taxon>Magnoliopsida</taxon>
        <taxon>eudicotyledons</taxon>
        <taxon>Gunneridae</taxon>
        <taxon>Pentapetalae</taxon>
        <taxon>rosids</taxon>
        <taxon>fabids</taxon>
        <taxon>Fagales</taxon>
        <taxon>Myricaceae</taxon>
        <taxon>Morella</taxon>
    </lineage>
</organism>
<dbReference type="Proteomes" id="UP000516437">
    <property type="component" value="Unassembled WGS sequence"/>
</dbReference>
<protein>
    <submittedName>
        <fullName evidence="1">Uncharacterized protein</fullName>
    </submittedName>
</protein>
<proteinExistence type="predicted"/>
<dbReference type="EMBL" id="RXIC02000254">
    <property type="protein sequence ID" value="KAB1200021.1"/>
    <property type="molecule type" value="Genomic_DNA"/>
</dbReference>
<sequence length="319" mass="34861">MSLITRKVSSFSAVLDELLGKAVEPVEGQEVVPYGSAFFLSRLRVGRIRVIGRLVEAGGSSWFGSRLRQSADCRGCARQLSCKYIPTRLLFISSSYGPAFLTWAFQRGPIQNSKIFQPLEETKPKQARSWEEEVYVDWKWLNFLDNGQIIRKDLLPAGRDGTFPLPVVSGPTICSVAARQGAPNINGIPDAMMSPTESSGADGTLPVFFVNRPIRSSLEAAMSPTSSLLADPKATQVPPPVPPISPPVIDESLTRTTPENLEAGEVPARVCPTSPVVDFVEFLLGNNVDYICAGCNTQRCRVPVSVFDSTEWGKIWVET</sequence>
<dbReference type="AlphaFoldDB" id="A0A6A1UIE2"/>
<keyword evidence="2" id="KW-1185">Reference proteome</keyword>
<reference evidence="1 2" key="1">
    <citation type="journal article" date="2019" name="Plant Biotechnol. J.">
        <title>The red bayberry genome and genetic basis of sex determination.</title>
        <authorList>
            <person name="Jia H.M."/>
            <person name="Jia H.J."/>
            <person name="Cai Q.L."/>
            <person name="Wang Y."/>
            <person name="Zhao H.B."/>
            <person name="Yang W.F."/>
            <person name="Wang G.Y."/>
            <person name="Li Y.H."/>
            <person name="Zhan D.L."/>
            <person name="Shen Y.T."/>
            <person name="Niu Q.F."/>
            <person name="Chang L."/>
            <person name="Qiu J."/>
            <person name="Zhao L."/>
            <person name="Xie H.B."/>
            <person name="Fu W.Y."/>
            <person name="Jin J."/>
            <person name="Li X.W."/>
            <person name="Jiao Y."/>
            <person name="Zhou C.C."/>
            <person name="Tu T."/>
            <person name="Chai C.Y."/>
            <person name="Gao J.L."/>
            <person name="Fan L.J."/>
            <person name="van de Weg E."/>
            <person name="Wang J.Y."/>
            <person name="Gao Z.S."/>
        </authorList>
    </citation>
    <scope>NUCLEOTIDE SEQUENCE [LARGE SCALE GENOMIC DNA]</scope>
    <source>
        <tissue evidence="1">Leaves</tissue>
    </source>
</reference>
<gene>
    <name evidence="1" type="ORF">CJ030_MR0G008638</name>
</gene>
<accession>A0A6A1UIE2</accession>
<evidence type="ECO:0000313" key="1">
    <source>
        <dbReference type="EMBL" id="KAB1200021.1"/>
    </source>
</evidence>
<name>A0A6A1UIE2_9ROSI</name>